<dbReference type="AlphaFoldDB" id="A0A166PLH2"/>
<feature type="region of interest" description="Disordered" evidence="1">
    <location>
        <begin position="128"/>
        <end position="151"/>
    </location>
</feature>
<protein>
    <submittedName>
        <fullName evidence="2">Uncharacterized protein</fullName>
    </submittedName>
</protein>
<accession>A0A166PLH2</accession>
<organism evidence="2 3">
    <name type="scientific">Athelia psychrophila</name>
    <dbReference type="NCBI Taxonomy" id="1759441"/>
    <lineage>
        <taxon>Eukaryota</taxon>
        <taxon>Fungi</taxon>
        <taxon>Dikarya</taxon>
        <taxon>Basidiomycota</taxon>
        <taxon>Agaricomycotina</taxon>
        <taxon>Agaricomycetes</taxon>
        <taxon>Agaricomycetidae</taxon>
        <taxon>Atheliales</taxon>
        <taxon>Atheliaceae</taxon>
        <taxon>Athelia</taxon>
    </lineage>
</organism>
<proteinExistence type="predicted"/>
<reference evidence="2 3" key="1">
    <citation type="journal article" date="2016" name="Mol. Biol. Evol.">
        <title>Comparative Genomics of Early-Diverging Mushroom-Forming Fungi Provides Insights into the Origins of Lignocellulose Decay Capabilities.</title>
        <authorList>
            <person name="Nagy L.G."/>
            <person name="Riley R."/>
            <person name="Tritt A."/>
            <person name="Adam C."/>
            <person name="Daum C."/>
            <person name="Floudas D."/>
            <person name="Sun H."/>
            <person name="Yadav J.S."/>
            <person name="Pangilinan J."/>
            <person name="Larsson K.H."/>
            <person name="Matsuura K."/>
            <person name="Barry K."/>
            <person name="Labutti K."/>
            <person name="Kuo R."/>
            <person name="Ohm R.A."/>
            <person name="Bhattacharya S.S."/>
            <person name="Shirouzu T."/>
            <person name="Yoshinaga Y."/>
            <person name="Martin F.M."/>
            <person name="Grigoriev I.V."/>
            <person name="Hibbett D.S."/>
        </authorList>
    </citation>
    <scope>NUCLEOTIDE SEQUENCE [LARGE SCALE GENOMIC DNA]</scope>
    <source>
        <strain evidence="2 3">CBS 109695</strain>
    </source>
</reference>
<name>A0A166PLH2_9AGAM</name>
<dbReference type="OrthoDB" id="19092at2759"/>
<keyword evidence="3" id="KW-1185">Reference proteome</keyword>
<dbReference type="EMBL" id="KV417516">
    <property type="protein sequence ID" value="KZP26217.1"/>
    <property type="molecule type" value="Genomic_DNA"/>
</dbReference>
<evidence type="ECO:0000313" key="3">
    <source>
        <dbReference type="Proteomes" id="UP000076532"/>
    </source>
</evidence>
<dbReference type="STRING" id="436010.A0A166PLH2"/>
<dbReference type="Proteomes" id="UP000076532">
    <property type="component" value="Unassembled WGS sequence"/>
</dbReference>
<gene>
    <name evidence="2" type="ORF">FIBSPDRAFT_928882</name>
</gene>
<sequence>MSTEQDTTAARLACKTTITIPPRPGSAGGSSAIDIISSSTTLTRRFPEDQWRTLELVRPLALVKTAVHPHTGVADSIGASRLSIGSLDKADFDAGDEDEEAEAEAEADGWNGFKWGFGRLSTWGFGANGGSGPGGDDLGSGSCGDSPHTDSTWNFVEEAIDSSSSDPEGTAEMKLEEDQIVRVVKRGRGKDKPEAAAADDTGFEVERPALAPDSYLELVKLDSEDQNERKLGAGAWPGRQMLVHTAHTYLAHLTDIWMLS</sequence>
<evidence type="ECO:0000256" key="1">
    <source>
        <dbReference type="SAM" id="MobiDB-lite"/>
    </source>
</evidence>
<evidence type="ECO:0000313" key="2">
    <source>
        <dbReference type="EMBL" id="KZP26217.1"/>
    </source>
</evidence>
<feature type="compositionally biased region" description="Gly residues" evidence="1">
    <location>
        <begin position="128"/>
        <end position="142"/>
    </location>
</feature>